<gene>
    <name evidence="1" type="ORF">GCM10022226_68730</name>
</gene>
<keyword evidence="2" id="KW-1185">Reference proteome</keyword>
<comment type="caution">
    <text evidence="1">The sequence shown here is derived from an EMBL/GenBank/DDBJ whole genome shotgun (WGS) entry which is preliminary data.</text>
</comment>
<name>A0ABP7J8J6_9ACTN</name>
<organism evidence="1 2">
    <name type="scientific">Sphaerisporangium flaviroseum</name>
    <dbReference type="NCBI Taxonomy" id="509199"/>
    <lineage>
        <taxon>Bacteria</taxon>
        <taxon>Bacillati</taxon>
        <taxon>Actinomycetota</taxon>
        <taxon>Actinomycetes</taxon>
        <taxon>Streptosporangiales</taxon>
        <taxon>Streptosporangiaceae</taxon>
        <taxon>Sphaerisporangium</taxon>
    </lineage>
</organism>
<protein>
    <submittedName>
        <fullName evidence="1">Uncharacterized protein</fullName>
    </submittedName>
</protein>
<evidence type="ECO:0000313" key="1">
    <source>
        <dbReference type="EMBL" id="GAA3836991.1"/>
    </source>
</evidence>
<dbReference type="Proteomes" id="UP001500888">
    <property type="component" value="Unassembled WGS sequence"/>
</dbReference>
<dbReference type="RefSeq" id="WP_344950227.1">
    <property type="nucleotide sequence ID" value="NZ_BAAAZR010000039.1"/>
</dbReference>
<evidence type="ECO:0000313" key="2">
    <source>
        <dbReference type="Proteomes" id="UP001500888"/>
    </source>
</evidence>
<accession>A0ABP7J8J6</accession>
<sequence length="477" mass="51987">MSFHLNLRTHEQALRGVPVVVDVLDDGLHVVDQRTVRVNQRSSFDLPAGQYALQVTLPSGDRLTETVTSAPGSPDHDIALWEISPHESMQRTVVLKSGPAGGGRRFTEPGFQSLWVRLWTRVDGVWGVGAWPDAVAHWDDDAVAYVFPTGRRPHMLQIGGPRIPWRMVSLPAAEELEVTVQPAGDEQTPNVTLTVATEDNLAEATLGYLTAGAVTHAGLISDQAEDLLNRKTTNPAGAAVGGYFLLRTSSLERLHNWPRNLANWMQWMPDGALIHAWQLIREQQESREPVPARLDEARELLLVTVERGLPVYTEGLRLLVSGLKLFDFQAEGADPEIRDALDRIRPFVAAADLTQPTTSFLGSGPSVASTAPAYGLPRSRRGLAIVYDVAVADLVPLGLVEAGTSLWLNPPPVIGPAEAQMTPHGTVRLADGREFTDLFAAAAAANRTDIWYSWVAEDSGPLAFARDRARRGQLPPP</sequence>
<reference evidence="2" key="1">
    <citation type="journal article" date="2019" name="Int. J. Syst. Evol. Microbiol.">
        <title>The Global Catalogue of Microorganisms (GCM) 10K type strain sequencing project: providing services to taxonomists for standard genome sequencing and annotation.</title>
        <authorList>
            <consortium name="The Broad Institute Genomics Platform"/>
            <consortium name="The Broad Institute Genome Sequencing Center for Infectious Disease"/>
            <person name="Wu L."/>
            <person name="Ma J."/>
        </authorList>
    </citation>
    <scope>NUCLEOTIDE SEQUENCE [LARGE SCALE GENOMIC DNA]</scope>
    <source>
        <strain evidence="2">JCM 16908</strain>
    </source>
</reference>
<dbReference type="EMBL" id="BAAAZR010000039">
    <property type="protein sequence ID" value="GAA3836991.1"/>
    <property type="molecule type" value="Genomic_DNA"/>
</dbReference>
<proteinExistence type="predicted"/>